<organism evidence="1 2">
    <name type="scientific">Vararia minispora EC-137</name>
    <dbReference type="NCBI Taxonomy" id="1314806"/>
    <lineage>
        <taxon>Eukaryota</taxon>
        <taxon>Fungi</taxon>
        <taxon>Dikarya</taxon>
        <taxon>Basidiomycota</taxon>
        <taxon>Agaricomycotina</taxon>
        <taxon>Agaricomycetes</taxon>
        <taxon>Russulales</taxon>
        <taxon>Lachnocladiaceae</taxon>
        <taxon>Vararia</taxon>
    </lineage>
</organism>
<comment type="caution">
    <text evidence="1">The sequence shown here is derived from an EMBL/GenBank/DDBJ whole genome shotgun (WGS) entry which is preliminary data.</text>
</comment>
<evidence type="ECO:0000313" key="2">
    <source>
        <dbReference type="Proteomes" id="UP000814128"/>
    </source>
</evidence>
<reference evidence="1" key="1">
    <citation type="submission" date="2021-02" db="EMBL/GenBank/DDBJ databases">
        <authorList>
            <consortium name="DOE Joint Genome Institute"/>
            <person name="Ahrendt S."/>
            <person name="Looney B.P."/>
            <person name="Miyauchi S."/>
            <person name="Morin E."/>
            <person name="Drula E."/>
            <person name="Courty P.E."/>
            <person name="Chicoki N."/>
            <person name="Fauchery L."/>
            <person name="Kohler A."/>
            <person name="Kuo A."/>
            <person name="Labutti K."/>
            <person name="Pangilinan J."/>
            <person name="Lipzen A."/>
            <person name="Riley R."/>
            <person name="Andreopoulos W."/>
            <person name="He G."/>
            <person name="Johnson J."/>
            <person name="Barry K.W."/>
            <person name="Grigoriev I.V."/>
            <person name="Nagy L."/>
            <person name="Hibbett D."/>
            <person name="Henrissat B."/>
            <person name="Matheny P.B."/>
            <person name="Labbe J."/>
            <person name="Martin F."/>
        </authorList>
    </citation>
    <scope>NUCLEOTIDE SEQUENCE</scope>
    <source>
        <strain evidence="1">EC-137</strain>
    </source>
</reference>
<keyword evidence="2" id="KW-1185">Reference proteome</keyword>
<proteinExistence type="predicted"/>
<name>A0ACB8QVM4_9AGAM</name>
<protein>
    <submittedName>
        <fullName evidence="1">Acetyl-CoA synthetase-like protein</fullName>
    </submittedName>
</protein>
<accession>A0ACB8QVM4</accession>
<evidence type="ECO:0000313" key="1">
    <source>
        <dbReference type="EMBL" id="KAI0035733.1"/>
    </source>
</evidence>
<gene>
    <name evidence="1" type="ORF">K488DRAFT_82770</name>
</gene>
<dbReference type="Proteomes" id="UP000814128">
    <property type="component" value="Unassembled WGS sequence"/>
</dbReference>
<dbReference type="EMBL" id="MU273480">
    <property type="protein sequence ID" value="KAI0035733.1"/>
    <property type="molecule type" value="Genomic_DNA"/>
</dbReference>
<sequence length="687" mass="75217">MALPPHLNKVIAPSRPPNYKTQSTPVPGTKRPGQTAHYRNEQFGLIEPTTPNFLQTLVEIFDTGLAIARDEGFLGHRPLVSKNPLKFADHYVWDTYAQVDMKRRAVGSALHAWFKDGTLGGGELETVGIWSINRPEWQIVDLALHAYAKVGVSLYDTLGKESVEYIINHAHLTVIFATQAHVADLLKLAPKTPHVKMIVSIDELDGEMRHALTSWAGSYGIAVKDLKEVIEHGVSHPLPVILPSPETLANICYTSGTTGNPKGALLTHRSLCVAVQGQLCGFSLVEHGRPSILSYLPLAHIFERMNELAIMAAGGSIGFFTGDPLRLIEDAQILHPMYFPSVPRVLNRIYQAAMVAGSAPGLRGAIFRRAVATKLARVRTDGVCTHPVWDRIVFRKVQAVLGGNVKLISSGSAPIAGEVLDFLRIAFACDVWEGYGLTETSALATRVMRDDPTSGGCIGIPVPVTELKLVDVPSMNYTAEDIPNPRGEICARGPHNFVGYYKDEKATREALDAEGWVHTGDVGEIDAQGRFKIIDRVKNIMKLAQGEYVALEKIENLYMTCPLAAQLFVHGDPMQAYVVALVVPDPVQFAQLCSRVTGTPVKEDELAKLEVLCRDPKVAAAVLAELDAVGKKNLKGFEMVKKIHMTMVPFTVENGALTPTFKIKRKDAYLMHKKELDALYAEPAAKL</sequence>
<reference evidence="1" key="2">
    <citation type="journal article" date="2022" name="New Phytol.">
        <title>Evolutionary transition to the ectomycorrhizal habit in the genomes of a hyperdiverse lineage of mushroom-forming fungi.</title>
        <authorList>
            <person name="Looney B."/>
            <person name="Miyauchi S."/>
            <person name="Morin E."/>
            <person name="Drula E."/>
            <person name="Courty P.E."/>
            <person name="Kohler A."/>
            <person name="Kuo A."/>
            <person name="LaButti K."/>
            <person name="Pangilinan J."/>
            <person name="Lipzen A."/>
            <person name="Riley R."/>
            <person name="Andreopoulos W."/>
            <person name="He G."/>
            <person name="Johnson J."/>
            <person name="Nolan M."/>
            <person name="Tritt A."/>
            <person name="Barry K.W."/>
            <person name="Grigoriev I.V."/>
            <person name="Nagy L.G."/>
            <person name="Hibbett D."/>
            <person name="Henrissat B."/>
            <person name="Matheny P.B."/>
            <person name="Labbe J."/>
            <person name="Martin F.M."/>
        </authorList>
    </citation>
    <scope>NUCLEOTIDE SEQUENCE</scope>
    <source>
        <strain evidence="1">EC-137</strain>
    </source>
</reference>